<organism evidence="3">
    <name type="scientific">Drosophila persimilis</name>
    <name type="common">Fruit fly</name>
    <dbReference type="NCBI Taxonomy" id="7234"/>
    <lineage>
        <taxon>Eukaryota</taxon>
        <taxon>Metazoa</taxon>
        <taxon>Ecdysozoa</taxon>
        <taxon>Arthropoda</taxon>
        <taxon>Hexapoda</taxon>
        <taxon>Insecta</taxon>
        <taxon>Pterygota</taxon>
        <taxon>Neoptera</taxon>
        <taxon>Endopterygota</taxon>
        <taxon>Diptera</taxon>
        <taxon>Brachycera</taxon>
        <taxon>Muscomorpha</taxon>
        <taxon>Ephydroidea</taxon>
        <taxon>Drosophilidae</taxon>
        <taxon>Drosophila</taxon>
        <taxon>Sophophora</taxon>
    </lineage>
</organism>
<evidence type="ECO:0000256" key="1">
    <source>
        <dbReference type="SAM" id="MobiDB-lite"/>
    </source>
</evidence>
<reference evidence="2 3" key="1">
    <citation type="journal article" date="2007" name="Nature">
        <title>Evolution of genes and genomes on the Drosophila phylogeny.</title>
        <authorList>
            <consortium name="Drosophila 12 Genomes Consortium"/>
            <person name="Clark A.G."/>
            <person name="Eisen M.B."/>
            <person name="Smith D.R."/>
            <person name="Bergman C.M."/>
            <person name="Oliver B."/>
            <person name="Markow T.A."/>
            <person name="Kaufman T.C."/>
            <person name="Kellis M."/>
            <person name="Gelbart W."/>
            <person name="Iyer V.N."/>
            <person name="Pollard D.A."/>
            <person name="Sackton T.B."/>
            <person name="Larracuente A.M."/>
            <person name="Singh N.D."/>
            <person name="Abad J.P."/>
            <person name="Abt D.N."/>
            <person name="Adryan B."/>
            <person name="Aguade M."/>
            <person name="Akashi H."/>
            <person name="Anderson W.W."/>
            <person name="Aquadro C.F."/>
            <person name="Ardell D.H."/>
            <person name="Arguello R."/>
            <person name="Artieri C.G."/>
            <person name="Barbash D.A."/>
            <person name="Barker D."/>
            <person name="Barsanti P."/>
            <person name="Batterham P."/>
            <person name="Batzoglou S."/>
            <person name="Begun D."/>
            <person name="Bhutkar A."/>
            <person name="Blanco E."/>
            <person name="Bosak S.A."/>
            <person name="Bradley R.K."/>
            <person name="Brand A.D."/>
            <person name="Brent M.R."/>
            <person name="Brooks A.N."/>
            <person name="Brown R.H."/>
            <person name="Butlin R.K."/>
            <person name="Caggese C."/>
            <person name="Calvi B.R."/>
            <person name="Bernardo de Carvalho A."/>
            <person name="Caspi A."/>
            <person name="Castrezana S."/>
            <person name="Celniker S.E."/>
            <person name="Chang J.L."/>
            <person name="Chapple C."/>
            <person name="Chatterji S."/>
            <person name="Chinwalla A."/>
            <person name="Civetta A."/>
            <person name="Clifton S.W."/>
            <person name="Comeron J.M."/>
            <person name="Costello J.C."/>
            <person name="Coyne J.A."/>
            <person name="Daub J."/>
            <person name="David R.G."/>
            <person name="Delcher A.L."/>
            <person name="Delehaunty K."/>
            <person name="Do C.B."/>
            <person name="Ebling H."/>
            <person name="Edwards K."/>
            <person name="Eickbush T."/>
            <person name="Evans J.D."/>
            <person name="Filipski A."/>
            <person name="Findeiss S."/>
            <person name="Freyhult E."/>
            <person name="Fulton L."/>
            <person name="Fulton R."/>
            <person name="Garcia A.C."/>
            <person name="Gardiner A."/>
            <person name="Garfield D.A."/>
            <person name="Garvin B.E."/>
            <person name="Gibson G."/>
            <person name="Gilbert D."/>
            <person name="Gnerre S."/>
            <person name="Godfrey J."/>
            <person name="Good R."/>
            <person name="Gotea V."/>
            <person name="Gravely B."/>
            <person name="Greenberg A.J."/>
            <person name="Griffiths-Jones S."/>
            <person name="Gross S."/>
            <person name="Guigo R."/>
            <person name="Gustafson E.A."/>
            <person name="Haerty W."/>
            <person name="Hahn M.W."/>
            <person name="Halligan D.L."/>
            <person name="Halpern A.L."/>
            <person name="Halter G.M."/>
            <person name="Han M.V."/>
            <person name="Heger A."/>
            <person name="Hillier L."/>
            <person name="Hinrichs A.S."/>
            <person name="Holmes I."/>
            <person name="Hoskins R.A."/>
            <person name="Hubisz M.J."/>
            <person name="Hultmark D."/>
            <person name="Huntley M.A."/>
            <person name="Jaffe D.B."/>
            <person name="Jagadeeshan S."/>
            <person name="Jeck W.R."/>
            <person name="Johnson J."/>
            <person name="Jones C.D."/>
            <person name="Jordan W.C."/>
            <person name="Karpen G.H."/>
            <person name="Kataoka E."/>
            <person name="Keightley P.D."/>
            <person name="Kheradpour P."/>
            <person name="Kirkness E.F."/>
            <person name="Koerich L.B."/>
            <person name="Kristiansen K."/>
            <person name="Kudrna D."/>
            <person name="Kulathinal R.J."/>
            <person name="Kumar S."/>
            <person name="Kwok R."/>
            <person name="Lander E."/>
            <person name="Langley C.H."/>
            <person name="Lapoint R."/>
            <person name="Lazzaro B.P."/>
            <person name="Lee S.J."/>
            <person name="Levesque L."/>
            <person name="Li R."/>
            <person name="Lin C.F."/>
            <person name="Lin M.F."/>
            <person name="Lindblad-Toh K."/>
            <person name="Llopart A."/>
            <person name="Long M."/>
            <person name="Low L."/>
            <person name="Lozovsky E."/>
            <person name="Lu J."/>
            <person name="Luo M."/>
            <person name="Machado C.A."/>
            <person name="Makalowski W."/>
            <person name="Marzo M."/>
            <person name="Matsuda M."/>
            <person name="Matzkin L."/>
            <person name="McAllister B."/>
            <person name="McBride C.S."/>
            <person name="McKernan B."/>
            <person name="McKernan K."/>
            <person name="Mendez-Lago M."/>
            <person name="Minx P."/>
            <person name="Mollenhauer M.U."/>
            <person name="Montooth K."/>
            <person name="Mount S.M."/>
            <person name="Mu X."/>
            <person name="Myers E."/>
            <person name="Negre B."/>
            <person name="Newfeld S."/>
            <person name="Nielsen R."/>
            <person name="Noor M.A."/>
            <person name="O'Grady P."/>
            <person name="Pachter L."/>
            <person name="Papaceit M."/>
            <person name="Parisi M.J."/>
            <person name="Parisi M."/>
            <person name="Parts L."/>
            <person name="Pedersen J.S."/>
            <person name="Pesole G."/>
            <person name="Phillippy A.M."/>
            <person name="Ponting C.P."/>
            <person name="Pop M."/>
            <person name="Porcelli D."/>
            <person name="Powell J.R."/>
            <person name="Prohaska S."/>
            <person name="Pruitt K."/>
            <person name="Puig M."/>
            <person name="Quesneville H."/>
            <person name="Ram K.R."/>
            <person name="Rand D."/>
            <person name="Rasmussen M.D."/>
            <person name="Reed L.K."/>
            <person name="Reenan R."/>
            <person name="Reily A."/>
            <person name="Remington K.A."/>
            <person name="Rieger T.T."/>
            <person name="Ritchie M.G."/>
            <person name="Robin C."/>
            <person name="Rogers Y.H."/>
            <person name="Rohde C."/>
            <person name="Rozas J."/>
            <person name="Rubenfield M.J."/>
            <person name="Ruiz A."/>
            <person name="Russo S."/>
            <person name="Salzberg S.L."/>
            <person name="Sanchez-Gracia A."/>
            <person name="Saranga D.J."/>
            <person name="Sato H."/>
            <person name="Schaeffer S.W."/>
            <person name="Schatz M.C."/>
            <person name="Schlenke T."/>
            <person name="Schwartz R."/>
            <person name="Segarra C."/>
            <person name="Singh R.S."/>
            <person name="Sirot L."/>
            <person name="Sirota M."/>
            <person name="Sisneros N.B."/>
            <person name="Smith C.D."/>
            <person name="Smith T.F."/>
            <person name="Spieth J."/>
            <person name="Stage D.E."/>
            <person name="Stark A."/>
            <person name="Stephan W."/>
            <person name="Strausberg R.L."/>
            <person name="Strempel S."/>
            <person name="Sturgill D."/>
            <person name="Sutton G."/>
            <person name="Sutton G.G."/>
            <person name="Tao W."/>
            <person name="Teichmann S."/>
            <person name="Tobari Y.N."/>
            <person name="Tomimura Y."/>
            <person name="Tsolas J.M."/>
            <person name="Valente V.L."/>
            <person name="Venter E."/>
            <person name="Venter J.C."/>
            <person name="Vicario S."/>
            <person name="Vieira F.G."/>
            <person name="Vilella A.J."/>
            <person name="Villasante A."/>
            <person name="Walenz B."/>
            <person name="Wang J."/>
            <person name="Wasserman M."/>
            <person name="Watts T."/>
            <person name="Wilson D."/>
            <person name="Wilson R.K."/>
            <person name="Wing R.A."/>
            <person name="Wolfner M.F."/>
            <person name="Wong A."/>
            <person name="Wong G.K."/>
            <person name="Wu C.I."/>
            <person name="Wu G."/>
            <person name="Yamamoto D."/>
            <person name="Yang H.P."/>
            <person name="Yang S.P."/>
            <person name="Yorke J.A."/>
            <person name="Yoshida K."/>
            <person name="Zdobnov E."/>
            <person name="Zhang P."/>
            <person name="Zhang Y."/>
            <person name="Zimin A.V."/>
            <person name="Baldwin J."/>
            <person name="Abdouelleil A."/>
            <person name="Abdulkadir J."/>
            <person name="Abebe A."/>
            <person name="Abera B."/>
            <person name="Abreu J."/>
            <person name="Acer S.C."/>
            <person name="Aftuck L."/>
            <person name="Alexander A."/>
            <person name="An P."/>
            <person name="Anderson E."/>
            <person name="Anderson S."/>
            <person name="Arachi H."/>
            <person name="Azer M."/>
            <person name="Bachantsang P."/>
            <person name="Barry A."/>
            <person name="Bayul T."/>
            <person name="Berlin A."/>
            <person name="Bessette D."/>
            <person name="Bloom T."/>
            <person name="Blye J."/>
            <person name="Boguslavskiy L."/>
            <person name="Bonnet C."/>
            <person name="Boukhgalter B."/>
            <person name="Bourzgui I."/>
            <person name="Brown A."/>
            <person name="Cahill P."/>
            <person name="Channer S."/>
            <person name="Cheshatsang Y."/>
            <person name="Chuda L."/>
            <person name="Citroen M."/>
            <person name="Collymore A."/>
            <person name="Cooke P."/>
            <person name="Costello M."/>
            <person name="D'Aco K."/>
            <person name="Daza R."/>
            <person name="De Haan G."/>
            <person name="DeGray S."/>
            <person name="DeMaso C."/>
            <person name="Dhargay N."/>
            <person name="Dooley K."/>
            <person name="Dooley E."/>
            <person name="Doricent M."/>
            <person name="Dorje P."/>
            <person name="Dorjee K."/>
            <person name="Dupes A."/>
            <person name="Elong R."/>
            <person name="Falk J."/>
            <person name="Farina A."/>
            <person name="Faro S."/>
            <person name="Ferguson D."/>
            <person name="Fisher S."/>
            <person name="Foley C.D."/>
            <person name="Franke A."/>
            <person name="Friedrich D."/>
            <person name="Gadbois L."/>
            <person name="Gearin G."/>
            <person name="Gearin C.R."/>
            <person name="Giannoukos G."/>
            <person name="Goode T."/>
            <person name="Graham J."/>
            <person name="Grandbois E."/>
            <person name="Grewal S."/>
            <person name="Gyaltsen K."/>
            <person name="Hafez N."/>
            <person name="Hagos B."/>
            <person name="Hall J."/>
            <person name="Henson C."/>
            <person name="Hollinger A."/>
            <person name="Honan T."/>
            <person name="Huard M.D."/>
            <person name="Hughes L."/>
            <person name="Hurhula B."/>
            <person name="Husby M.E."/>
            <person name="Kamat A."/>
            <person name="Kanga B."/>
            <person name="Kashin S."/>
            <person name="Khazanovich D."/>
            <person name="Kisner P."/>
            <person name="Lance K."/>
            <person name="Lara M."/>
            <person name="Lee W."/>
            <person name="Lennon N."/>
            <person name="Letendre F."/>
            <person name="LeVine R."/>
            <person name="Lipovsky A."/>
            <person name="Liu X."/>
            <person name="Liu J."/>
            <person name="Liu S."/>
            <person name="Lokyitsang T."/>
            <person name="Lokyitsang Y."/>
            <person name="Lubonja R."/>
            <person name="Lui A."/>
            <person name="MacDonald P."/>
            <person name="Magnisalis V."/>
            <person name="Maru K."/>
            <person name="Matthews C."/>
            <person name="McCusker W."/>
            <person name="McDonough S."/>
            <person name="Mehta T."/>
            <person name="Meldrim J."/>
            <person name="Meneus L."/>
            <person name="Mihai O."/>
            <person name="Mihalev A."/>
            <person name="Mihova T."/>
            <person name="Mittelman R."/>
            <person name="Mlenga V."/>
            <person name="Montmayeur A."/>
            <person name="Mulrain L."/>
            <person name="Navidi A."/>
            <person name="Naylor J."/>
            <person name="Negash T."/>
            <person name="Nguyen T."/>
            <person name="Nguyen N."/>
            <person name="Nicol R."/>
            <person name="Norbu C."/>
            <person name="Norbu N."/>
            <person name="Novod N."/>
            <person name="O'Neill B."/>
            <person name="Osman S."/>
            <person name="Markiewicz E."/>
            <person name="Oyono O.L."/>
            <person name="Patti C."/>
            <person name="Phunkhang P."/>
            <person name="Pierre F."/>
            <person name="Priest M."/>
            <person name="Raghuraman S."/>
            <person name="Rege F."/>
            <person name="Reyes R."/>
            <person name="Rise C."/>
            <person name="Rogov P."/>
            <person name="Ross K."/>
            <person name="Ryan E."/>
            <person name="Settipalli S."/>
            <person name="Shea T."/>
            <person name="Sherpa N."/>
            <person name="Shi L."/>
            <person name="Shih D."/>
            <person name="Sparrow T."/>
            <person name="Spaulding J."/>
            <person name="Stalker J."/>
            <person name="Stange-Thomann N."/>
            <person name="Stavropoulos S."/>
            <person name="Stone C."/>
            <person name="Strader C."/>
            <person name="Tesfaye S."/>
            <person name="Thomson T."/>
            <person name="Thoulutsang Y."/>
            <person name="Thoulutsang D."/>
            <person name="Topham K."/>
            <person name="Topping I."/>
            <person name="Tsamla T."/>
            <person name="Vassiliev H."/>
            <person name="Vo A."/>
            <person name="Wangchuk T."/>
            <person name="Wangdi T."/>
            <person name="Weiand M."/>
            <person name="Wilkinson J."/>
            <person name="Wilson A."/>
            <person name="Yadav S."/>
            <person name="Young G."/>
            <person name="Yu Q."/>
            <person name="Zembek L."/>
            <person name="Zhong D."/>
            <person name="Zimmer A."/>
            <person name="Zwirko Z."/>
            <person name="Jaffe D.B."/>
            <person name="Alvarez P."/>
            <person name="Brockman W."/>
            <person name="Butler J."/>
            <person name="Chin C."/>
            <person name="Gnerre S."/>
            <person name="Grabherr M."/>
            <person name="Kleber M."/>
            <person name="Mauceli E."/>
            <person name="MacCallum I."/>
        </authorList>
    </citation>
    <scope>NUCLEOTIDE SEQUENCE [LARGE SCALE GENOMIC DNA]</scope>
    <source>
        <strain evidence="3">MSH-3 / Tucson 14011-0111.49</strain>
    </source>
</reference>
<evidence type="ECO:0000313" key="2">
    <source>
        <dbReference type="EMBL" id="EDW30816.1"/>
    </source>
</evidence>
<evidence type="ECO:0000313" key="3">
    <source>
        <dbReference type="Proteomes" id="UP000008744"/>
    </source>
</evidence>
<proteinExistence type="predicted"/>
<sequence length="145" mass="16484">MYSYSKTEQTERTGDRERGKAGRQKGSFAWKYAMKNTVITNYATELQSPSEWYSAVTRRRHLLHLLHLMKTKNVGPVKEQAGTQAFPDINTILKHYTCPALAFEPQSGWSIRKAFNDLPEDKTLHILAAVRLPDCRNAGMPDCLA</sequence>
<dbReference type="HOGENOM" id="CLU_1788862_0_0_1"/>
<dbReference type="EMBL" id="CH479205">
    <property type="protein sequence ID" value="EDW30816.1"/>
    <property type="molecule type" value="Genomic_DNA"/>
</dbReference>
<feature type="compositionally biased region" description="Basic and acidic residues" evidence="1">
    <location>
        <begin position="8"/>
        <end position="20"/>
    </location>
</feature>
<gene>
    <name evidence="2" type="primary">Dper\GL13304</name>
    <name evidence="2" type="ORF">Dper_GL13304</name>
</gene>
<feature type="region of interest" description="Disordered" evidence="1">
    <location>
        <begin position="1"/>
        <end position="22"/>
    </location>
</feature>
<dbReference type="Proteomes" id="UP000008744">
    <property type="component" value="Unassembled WGS sequence"/>
</dbReference>
<name>B4H2Y4_DROPE</name>
<dbReference type="AlphaFoldDB" id="B4H2Y4"/>
<protein>
    <submittedName>
        <fullName evidence="2">GL13304</fullName>
    </submittedName>
</protein>
<keyword evidence="3" id="KW-1185">Reference proteome</keyword>
<accession>B4H2Y4</accession>